<dbReference type="PANTHER" id="PTHR46430">
    <property type="entry name" value="PROTEIN SKT5-RELATED"/>
    <property type="match status" value="1"/>
</dbReference>
<dbReference type="Proteomes" id="UP000650833">
    <property type="component" value="Unassembled WGS sequence"/>
</dbReference>
<dbReference type="SUPFAM" id="SSF81901">
    <property type="entry name" value="HCP-like"/>
    <property type="match status" value="1"/>
</dbReference>
<dbReference type="InterPro" id="IPR011990">
    <property type="entry name" value="TPR-like_helical_dom_sf"/>
</dbReference>
<dbReference type="SMART" id="SM00671">
    <property type="entry name" value="SEL1"/>
    <property type="match status" value="7"/>
</dbReference>
<feature type="compositionally biased region" description="Polar residues" evidence="2">
    <location>
        <begin position="41"/>
        <end position="62"/>
    </location>
</feature>
<dbReference type="PANTHER" id="PTHR46430:SF3">
    <property type="entry name" value="ACTIVATOR OF C KINASE PROTEIN 1"/>
    <property type="match status" value="1"/>
</dbReference>
<dbReference type="AlphaFoldDB" id="A0A8H7R991"/>
<organism evidence="3 4">
    <name type="scientific">Mucor plumbeus</name>
    <dbReference type="NCBI Taxonomy" id="97098"/>
    <lineage>
        <taxon>Eukaryota</taxon>
        <taxon>Fungi</taxon>
        <taxon>Fungi incertae sedis</taxon>
        <taxon>Mucoromycota</taxon>
        <taxon>Mucoromycotina</taxon>
        <taxon>Mucoromycetes</taxon>
        <taxon>Mucorales</taxon>
        <taxon>Mucorineae</taxon>
        <taxon>Mucoraceae</taxon>
        <taxon>Mucor</taxon>
    </lineage>
</organism>
<evidence type="ECO:0000313" key="3">
    <source>
        <dbReference type="EMBL" id="KAG2207044.1"/>
    </source>
</evidence>
<dbReference type="Pfam" id="PF08238">
    <property type="entry name" value="Sel1"/>
    <property type="match status" value="7"/>
</dbReference>
<feature type="compositionally biased region" description="Low complexity" evidence="2">
    <location>
        <begin position="147"/>
        <end position="165"/>
    </location>
</feature>
<dbReference type="EMBL" id="JAEPRC010000138">
    <property type="protein sequence ID" value="KAG2207044.1"/>
    <property type="molecule type" value="Genomic_DNA"/>
</dbReference>
<feature type="region of interest" description="Disordered" evidence="2">
    <location>
        <begin position="636"/>
        <end position="667"/>
    </location>
</feature>
<evidence type="ECO:0000256" key="1">
    <source>
        <dbReference type="ARBA" id="ARBA00022737"/>
    </source>
</evidence>
<reference evidence="3" key="1">
    <citation type="submission" date="2020-12" db="EMBL/GenBank/DDBJ databases">
        <title>Metabolic potential, ecology and presence of endohyphal bacteria is reflected in genomic diversity of Mucoromycotina.</title>
        <authorList>
            <person name="Muszewska A."/>
            <person name="Okrasinska A."/>
            <person name="Steczkiewicz K."/>
            <person name="Drgas O."/>
            <person name="Orlowska M."/>
            <person name="Perlinska-Lenart U."/>
            <person name="Aleksandrzak-Piekarczyk T."/>
            <person name="Szatraj K."/>
            <person name="Zielenkiewicz U."/>
            <person name="Pilsyk S."/>
            <person name="Malc E."/>
            <person name="Mieczkowski P."/>
            <person name="Kruszewska J.S."/>
            <person name="Biernat P."/>
            <person name="Pawlowska J."/>
        </authorList>
    </citation>
    <scope>NUCLEOTIDE SEQUENCE</scope>
    <source>
        <strain evidence="3">CBS 226.32</strain>
    </source>
</reference>
<sequence>MTVATLPEGDYQHQQDVNSDITKSAFYTLDFEQISIKETPESTAQVNMSSPSKSIYTNSTIIQKPDDTGSVISTQKGNSDNNASPPTAGTPTLVQNSPHQSPSFHNLRPIQQQQQQQQQHSPSAQHARPINYSPSFQDTRLQHSPSVQVRPNYNYNNNNPVNRQPSTMYHPQLQQQQPQFQYRQGAPLPPQATMMLHQSMPPQPPPSMPSQQHMNYNRPPPPPPSHSYYQNYGPVRPMMQPPHNFNQMGPPLPHGPPSIAPTDNSYLADSSLSVANSAGKRPKKSQYPPATKENLEMFRNEARNGDPRATLDLAKFLLEAANQLCMDEQDPKRTKKARENMTMEAQKIVKKLATHSGMGKQAFPEAQFFLANCYGTGSMGLQTDPEKAFSLYIQGSKQNHPGCTFRAAVCYEVGAGTKRDKNHAIQFYRKAANLGDNVAMYKLGMILLKGFLSQPKNPREGISWLKRASQEADEDHPHALHELGLAYEKEGIPSVIPDLNYARELFTQAAQYGYAPSQFKLGLAYENGFLNCPVDPRRSIAWYSKAAEQGDVEAEFALSGWYLTGAEGVLPQSDNEAYLWARKAADRGNAKAEYAVGYYTETGTGVRQNLDEAKRWYMRAAAQNYRRAMQRLTELKYGGARPQQRRKHTRDEKNTSSNSKDSECTIM</sequence>
<protein>
    <recommendedName>
        <fullName evidence="5">HCP-like protein</fullName>
    </recommendedName>
</protein>
<feature type="compositionally biased region" description="Low complexity" evidence="2">
    <location>
        <begin position="172"/>
        <end position="184"/>
    </location>
</feature>
<feature type="compositionally biased region" description="Basic and acidic residues" evidence="2">
    <location>
        <begin position="649"/>
        <end position="667"/>
    </location>
</feature>
<proteinExistence type="predicted"/>
<name>A0A8H7R991_9FUNG</name>
<evidence type="ECO:0000313" key="4">
    <source>
        <dbReference type="Proteomes" id="UP000650833"/>
    </source>
</evidence>
<dbReference type="Gene3D" id="1.25.40.10">
    <property type="entry name" value="Tetratricopeptide repeat domain"/>
    <property type="match status" value="2"/>
</dbReference>
<feature type="compositionally biased region" description="Polar residues" evidence="2">
    <location>
        <begin position="132"/>
        <end position="146"/>
    </location>
</feature>
<feature type="region of interest" description="Disordered" evidence="2">
    <location>
        <begin position="41"/>
        <end position="225"/>
    </location>
</feature>
<dbReference type="InterPro" id="IPR051726">
    <property type="entry name" value="Chitin_Synth_Reg"/>
</dbReference>
<feature type="compositionally biased region" description="Polar residues" evidence="2">
    <location>
        <begin position="70"/>
        <end position="104"/>
    </location>
</feature>
<evidence type="ECO:0008006" key="5">
    <source>
        <dbReference type="Google" id="ProtNLM"/>
    </source>
</evidence>
<gene>
    <name evidence="3" type="ORF">INT46_009177</name>
</gene>
<comment type="caution">
    <text evidence="3">The sequence shown here is derived from an EMBL/GenBank/DDBJ whole genome shotgun (WGS) entry which is preliminary data.</text>
</comment>
<evidence type="ECO:0000256" key="2">
    <source>
        <dbReference type="SAM" id="MobiDB-lite"/>
    </source>
</evidence>
<accession>A0A8H7R991</accession>
<dbReference type="InterPro" id="IPR006597">
    <property type="entry name" value="Sel1-like"/>
</dbReference>
<keyword evidence="1" id="KW-0677">Repeat</keyword>
<keyword evidence="4" id="KW-1185">Reference proteome</keyword>
<dbReference type="OrthoDB" id="272077at2759"/>